<accession>A0A850QA46</accession>
<keyword evidence="1" id="KW-1133">Transmembrane helix</keyword>
<evidence type="ECO:0000259" key="2">
    <source>
        <dbReference type="PROSITE" id="PS50206"/>
    </source>
</evidence>
<sequence>MKFILDNIFLIAIALISGGALLFPMLQRRGAKVSQLQATQYMNQGKTLVLDVRSPEEFATGHLPNAKNIPLADLNSRLKEIEKSKAGVVLAVCAKGVRSASAVSLLNKAGFAQAFSLDGGMDAWKTQGMPVIK</sequence>
<dbReference type="Pfam" id="PF00581">
    <property type="entry name" value="Rhodanese"/>
    <property type="match status" value="1"/>
</dbReference>
<keyword evidence="4" id="KW-1185">Reference proteome</keyword>
<comment type="caution">
    <text evidence="3">The sequence shown here is derived from an EMBL/GenBank/DDBJ whole genome shotgun (WGS) entry which is preliminary data.</text>
</comment>
<evidence type="ECO:0000313" key="4">
    <source>
        <dbReference type="Proteomes" id="UP000588051"/>
    </source>
</evidence>
<dbReference type="InterPro" id="IPR036873">
    <property type="entry name" value="Rhodanese-like_dom_sf"/>
</dbReference>
<dbReference type="InterPro" id="IPR050229">
    <property type="entry name" value="GlpE_sulfurtransferase"/>
</dbReference>
<dbReference type="PANTHER" id="PTHR43031:SF18">
    <property type="entry name" value="RHODANESE-RELATED SULFURTRANSFERASES"/>
    <property type="match status" value="1"/>
</dbReference>
<proteinExistence type="predicted"/>
<dbReference type="PANTHER" id="PTHR43031">
    <property type="entry name" value="FAD-DEPENDENT OXIDOREDUCTASE"/>
    <property type="match status" value="1"/>
</dbReference>
<dbReference type="AlphaFoldDB" id="A0A850QA46"/>
<feature type="transmembrane region" description="Helical" evidence="1">
    <location>
        <begin position="7"/>
        <end position="26"/>
    </location>
</feature>
<name>A0A850QA46_9BURK</name>
<protein>
    <submittedName>
        <fullName evidence="3">Rhodanese-like domain-containing protein</fullName>
    </submittedName>
</protein>
<dbReference type="EMBL" id="JABXYJ010000001">
    <property type="protein sequence ID" value="NVO76431.1"/>
    <property type="molecule type" value="Genomic_DNA"/>
</dbReference>
<dbReference type="CDD" id="cd00158">
    <property type="entry name" value="RHOD"/>
    <property type="match status" value="1"/>
</dbReference>
<evidence type="ECO:0000256" key="1">
    <source>
        <dbReference type="SAM" id="Phobius"/>
    </source>
</evidence>
<reference evidence="3 4" key="1">
    <citation type="submission" date="2020-06" db="EMBL/GenBank/DDBJ databases">
        <authorList>
            <person name="Qiu C."/>
            <person name="Liu Z."/>
        </authorList>
    </citation>
    <scope>NUCLEOTIDE SEQUENCE [LARGE SCALE GENOMIC DNA]</scope>
    <source>
        <strain evidence="3 4">EM 1</strain>
    </source>
</reference>
<evidence type="ECO:0000313" key="3">
    <source>
        <dbReference type="EMBL" id="NVO76431.1"/>
    </source>
</evidence>
<organism evidence="3 4">
    <name type="scientific">Undibacterium oligocarboniphilum</name>
    <dbReference type="NCBI Taxonomy" id="666702"/>
    <lineage>
        <taxon>Bacteria</taxon>
        <taxon>Pseudomonadati</taxon>
        <taxon>Pseudomonadota</taxon>
        <taxon>Betaproteobacteria</taxon>
        <taxon>Burkholderiales</taxon>
        <taxon>Oxalobacteraceae</taxon>
        <taxon>Undibacterium</taxon>
    </lineage>
</organism>
<dbReference type="Gene3D" id="3.40.250.10">
    <property type="entry name" value="Rhodanese-like domain"/>
    <property type="match status" value="1"/>
</dbReference>
<dbReference type="SUPFAM" id="SSF52821">
    <property type="entry name" value="Rhodanese/Cell cycle control phosphatase"/>
    <property type="match status" value="1"/>
</dbReference>
<feature type="domain" description="Rhodanese" evidence="2">
    <location>
        <begin position="43"/>
        <end position="133"/>
    </location>
</feature>
<dbReference type="PROSITE" id="PS50206">
    <property type="entry name" value="RHODANESE_3"/>
    <property type="match status" value="1"/>
</dbReference>
<dbReference type="InterPro" id="IPR001763">
    <property type="entry name" value="Rhodanese-like_dom"/>
</dbReference>
<gene>
    <name evidence="3" type="ORF">HV832_01120</name>
</gene>
<keyword evidence="1" id="KW-0472">Membrane</keyword>
<keyword evidence="1" id="KW-0812">Transmembrane</keyword>
<dbReference type="SMART" id="SM00450">
    <property type="entry name" value="RHOD"/>
    <property type="match status" value="1"/>
</dbReference>
<dbReference type="Proteomes" id="UP000588051">
    <property type="component" value="Unassembled WGS sequence"/>
</dbReference>
<dbReference type="RefSeq" id="WP_176801702.1">
    <property type="nucleotide sequence ID" value="NZ_JABXYJ010000001.1"/>
</dbReference>